<dbReference type="Gene3D" id="1.10.520.10">
    <property type="match status" value="2"/>
</dbReference>
<evidence type="ECO:0000256" key="5">
    <source>
        <dbReference type="ARBA" id="ARBA00023002"/>
    </source>
</evidence>
<keyword evidence="5 11" id="KW-0560">Oxidoreductase</keyword>
<dbReference type="Proteomes" id="UP000002630">
    <property type="component" value="Linkage Group LG15"/>
</dbReference>
<dbReference type="SUPFAM" id="SSF48113">
    <property type="entry name" value="Heme-dependent peroxidases"/>
    <property type="match status" value="2"/>
</dbReference>
<dbReference type="InterPro" id="IPR000763">
    <property type="entry name" value="Catalase_peroxidase"/>
</dbReference>
<keyword evidence="7" id="KW-0376">Hydrogen peroxide</keyword>
<dbReference type="STRING" id="2880.D7G7J0"/>
<reference evidence="11 12" key="1">
    <citation type="journal article" date="2010" name="Nature">
        <title>The Ectocarpus genome and the independent evolution of multicellularity in brown algae.</title>
        <authorList>
            <person name="Cock J.M."/>
            <person name="Sterck L."/>
            <person name="Rouze P."/>
            <person name="Scornet D."/>
            <person name="Allen A.E."/>
            <person name="Amoutzias G."/>
            <person name="Anthouard V."/>
            <person name="Artiguenave F."/>
            <person name="Aury J.M."/>
            <person name="Badger J.H."/>
            <person name="Beszteri B."/>
            <person name="Billiau K."/>
            <person name="Bonnet E."/>
            <person name="Bothwell J.H."/>
            <person name="Bowler C."/>
            <person name="Boyen C."/>
            <person name="Brownlee C."/>
            <person name="Carrano C.J."/>
            <person name="Charrier B."/>
            <person name="Cho G.Y."/>
            <person name="Coelho S.M."/>
            <person name="Collen J."/>
            <person name="Corre E."/>
            <person name="Da Silva C."/>
            <person name="Delage L."/>
            <person name="Delaroque N."/>
            <person name="Dittami S.M."/>
            <person name="Doulbeau S."/>
            <person name="Elias M."/>
            <person name="Farnham G."/>
            <person name="Gachon C.M."/>
            <person name="Gschloessl B."/>
            <person name="Heesch S."/>
            <person name="Jabbari K."/>
            <person name="Jubin C."/>
            <person name="Kawai H."/>
            <person name="Kimura K."/>
            <person name="Kloareg B."/>
            <person name="Kupper F.C."/>
            <person name="Lang D."/>
            <person name="Le Bail A."/>
            <person name="Leblanc C."/>
            <person name="Lerouge P."/>
            <person name="Lohr M."/>
            <person name="Lopez P.J."/>
            <person name="Martens C."/>
            <person name="Maumus F."/>
            <person name="Michel G."/>
            <person name="Miranda-Saavedra D."/>
            <person name="Morales J."/>
            <person name="Moreau H."/>
            <person name="Motomura T."/>
            <person name="Nagasato C."/>
            <person name="Napoli C.A."/>
            <person name="Nelson D.R."/>
            <person name="Nyvall-Collen P."/>
            <person name="Peters A.F."/>
            <person name="Pommier C."/>
            <person name="Potin P."/>
            <person name="Poulain J."/>
            <person name="Quesneville H."/>
            <person name="Read B."/>
            <person name="Rensing S.A."/>
            <person name="Ritter A."/>
            <person name="Rousvoal S."/>
            <person name="Samanta M."/>
            <person name="Samson G."/>
            <person name="Schroeder D.C."/>
            <person name="Segurens B."/>
            <person name="Strittmatter M."/>
            <person name="Tonon T."/>
            <person name="Tregear J.W."/>
            <person name="Valentin K."/>
            <person name="von Dassow P."/>
            <person name="Yamagishi T."/>
            <person name="Van de Peer Y."/>
            <person name="Wincker P."/>
        </authorList>
    </citation>
    <scope>NUCLEOTIDE SEQUENCE [LARGE SCALE GENOMIC DNA]</scope>
    <source>
        <strain evidence="12">Ec32 / CCAP1310/4</strain>
    </source>
</reference>
<organism evidence="11 12">
    <name type="scientific">Ectocarpus siliculosus</name>
    <name type="common">Brown alga</name>
    <name type="synonym">Conferva siliculosa</name>
    <dbReference type="NCBI Taxonomy" id="2880"/>
    <lineage>
        <taxon>Eukaryota</taxon>
        <taxon>Sar</taxon>
        <taxon>Stramenopiles</taxon>
        <taxon>Ochrophyta</taxon>
        <taxon>PX clade</taxon>
        <taxon>Phaeophyceae</taxon>
        <taxon>Ectocarpales</taxon>
        <taxon>Ectocarpaceae</taxon>
        <taxon>Ectocarpus</taxon>
    </lineage>
</organism>
<dbReference type="Pfam" id="PF00141">
    <property type="entry name" value="peroxidase"/>
    <property type="match status" value="1"/>
</dbReference>
<proteinExistence type="predicted"/>
<dbReference type="Gene3D" id="1.10.420.10">
    <property type="entry name" value="Peroxidase, domain 2"/>
    <property type="match status" value="1"/>
</dbReference>
<dbReference type="InterPro" id="IPR019794">
    <property type="entry name" value="Peroxidases_AS"/>
</dbReference>
<dbReference type="GO" id="GO:0070301">
    <property type="term" value="P:cellular response to hydrogen peroxide"/>
    <property type="evidence" value="ECO:0007669"/>
    <property type="project" value="TreeGrafter"/>
</dbReference>
<dbReference type="PRINTS" id="PR00460">
    <property type="entry name" value="BPEROXIDASE"/>
</dbReference>
<dbReference type="GO" id="GO:0042744">
    <property type="term" value="P:hydrogen peroxide catabolic process"/>
    <property type="evidence" value="ECO:0007669"/>
    <property type="project" value="UniProtKB-KW"/>
</dbReference>
<dbReference type="PROSITE" id="PS50873">
    <property type="entry name" value="PEROXIDASE_4"/>
    <property type="match status" value="1"/>
</dbReference>
<gene>
    <name evidence="11" type="primary">CAT</name>
    <name evidence="11" type="ORF">Esi_0083_0078</name>
</gene>
<comment type="cofactor">
    <cofactor evidence="1">
        <name>heme b</name>
        <dbReference type="ChEBI" id="CHEBI:60344"/>
    </cofactor>
</comment>
<dbReference type="PRINTS" id="PR00458">
    <property type="entry name" value="PEROXIDASE"/>
</dbReference>
<keyword evidence="9" id="KW-0732">Signal</keyword>
<dbReference type="EMBL" id="FN649064">
    <property type="protein sequence ID" value="CBJ27732.1"/>
    <property type="molecule type" value="Genomic_DNA"/>
</dbReference>
<dbReference type="InterPro" id="IPR002016">
    <property type="entry name" value="Haem_peroxidase"/>
</dbReference>
<evidence type="ECO:0000256" key="3">
    <source>
        <dbReference type="ARBA" id="ARBA00022617"/>
    </source>
</evidence>
<evidence type="ECO:0000313" key="11">
    <source>
        <dbReference type="EMBL" id="CBJ27732.1"/>
    </source>
</evidence>
<evidence type="ECO:0000313" key="12">
    <source>
        <dbReference type="Proteomes" id="UP000002630"/>
    </source>
</evidence>
<evidence type="ECO:0000256" key="1">
    <source>
        <dbReference type="ARBA" id="ARBA00001970"/>
    </source>
</evidence>
<dbReference type="AlphaFoldDB" id="D7G7J0"/>
<keyword evidence="4" id="KW-0479">Metal-binding</keyword>
<dbReference type="InterPro" id="IPR010255">
    <property type="entry name" value="Haem_peroxidase_sf"/>
</dbReference>
<dbReference type="PANTHER" id="PTHR30555">
    <property type="entry name" value="HYDROPEROXIDASE I, BIFUNCTIONAL CATALASE-PEROXIDASE"/>
    <property type="match status" value="1"/>
</dbReference>
<evidence type="ECO:0000256" key="6">
    <source>
        <dbReference type="ARBA" id="ARBA00023004"/>
    </source>
</evidence>
<keyword evidence="12" id="KW-1185">Reference proteome</keyword>
<protein>
    <submittedName>
        <fullName evidence="11">Catalase is an enzyme, present in all aerobic cells, that decomposes hydrogen peroxide to molecular</fullName>
        <ecNumber evidence="11">1.11.1.6</ecNumber>
    </submittedName>
</protein>
<dbReference type="InterPro" id="IPR019793">
    <property type="entry name" value="Peroxidases_heam-ligand_BS"/>
</dbReference>
<dbReference type="PANTHER" id="PTHR30555:SF0">
    <property type="entry name" value="CATALASE-PEROXIDASE"/>
    <property type="match status" value="1"/>
</dbReference>
<keyword evidence="2 11" id="KW-0575">Peroxidase</keyword>
<dbReference type="GO" id="GO:0020037">
    <property type="term" value="F:heme binding"/>
    <property type="evidence" value="ECO:0007669"/>
    <property type="project" value="InterPro"/>
</dbReference>
<dbReference type="PROSITE" id="PS00436">
    <property type="entry name" value="PEROXIDASE_2"/>
    <property type="match status" value="1"/>
</dbReference>
<accession>D7G7J0</accession>
<evidence type="ECO:0000256" key="7">
    <source>
        <dbReference type="ARBA" id="ARBA00023324"/>
    </source>
</evidence>
<dbReference type="GO" id="GO:0005829">
    <property type="term" value="C:cytosol"/>
    <property type="evidence" value="ECO:0007669"/>
    <property type="project" value="TreeGrafter"/>
</dbReference>
<dbReference type="EMBL" id="FN649740">
    <property type="protein sequence ID" value="CBJ27732.1"/>
    <property type="molecule type" value="Genomic_DNA"/>
</dbReference>
<dbReference type="OrthoDB" id="407695at2759"/>
<dbReference type="InParanoid" id="D7G7J0"/>
<dbReference type="GO" id="GO:0004096">
    <property type="term" value="F:catalase activity"/>
    <property type="evidence" value="ECO:0007669"/>
    <property type="project" value="UniProtKB-EC"/>
</dbReference>
<dbReference type="PROSITE" id="PS51257">
    <property type="entry name" value="PROKAR_LIPOPROTEIN"/>
    <property type="match status" value="1"/>
</dbReference>
<dbReference type="GO" id="GO:0046872">
    <property type="term" value="F:metal ion binding"/>
    <property type="evidence" value="ECO:0007669"/>
    <property type="project" value="UniProtKB-KW"/>
</dbReference>
<comment type="catalytic activity">
    <reaction evidence="8">
        <text>2 H2O2 = O2 + 2 H2O</text>
        <dbReference type="Rhea" id="RHEA:20309"/>
        <dbReference type="ChEBI" id="CHEBI:15377"/>
        <dbReference type="ChEBI" id="CHEBI:15379"/>
        <dbReference type="ChEBI" id="CHEBI:16240"/>
        <dbReference type="EC" id="1.11.1.21"/>
    </reaction>
</comment>
<feature type="chain" id="PRO_5003095861" evidence="9">
    <location>
        <begin position="23"/>
        <end position="514"/>
    </location>
</feature>
<evidence type="ECO:0000259" key="10">
    <source>
        <dbReference type="PROSITE" id="PS50873"/>
    </source>
</evidence>
<dbReference type="EC" id="1.11.1.6" evidence="11"/>
<evidence type="ECO:0000256" key="4">
    <source>
        <dbReference type="ARBA" id="ARBA00022723"/>
    </source>
</evidence>
<evidence type="ECO:0000256" key="2">
    <source>
        <dbReference type="ARBA" id="ARBA00022559"/>
    </source>
</evidence>
<feature type="domain" description="Plant heme peroxidase family profile" evidence="10">
    <location>
        <begin position="149"/>
        <end position="401"/>
    </location>
</feature>
<evidence type="ECO:0000256" key="9">
    <source>
        <dbReference type="SAM" id="SignalP"/>
    </source>
</evidence>
<name>D7G7J0_ECTSI</name>
<dbReference type="PeroxiBase" id="13405">
    <property type="entry name" value="EsilCP04"/>
</dbReference>
<dbReference type="PROSITE" id="PS00435">
    <property type="entry name" value="PEROXIDASE_1"/>
    <property type="match status" value="1"/>
</dbReference>
<evidence type="ECO:0000256" key="8">
    <source>
        <dbReference type="ARBA" id="ARBA00049145"/>
    </source>
</evidence>
<sequence>MGRTCNLVRLAGFALVTGIASGGCPFLSGQEDQQQLGNHIGGERLLSTDSGYEEGADYSRETYEAIKADILAVFVDSKDFWPADFGNYAPLMIRLAWHCAGSYRNSDGRGGCDGGRIRFFPEHGWADNTNLDKALTLLTPIKLKHGDAISWGDLITLTGDMAISSMGGPILGFCAGRQDDSSGYDSLELGPTEEQEATAPCAVNGTCEVPLGTSTVGLIYVNPGGPMGVPEPTESAPQIREVFARMGMNDTETVALIGGGHAFGKVHGACPTGPGADPIDAPEDPWPGTCGDPDSDTFGKGDNTFTSGFEGAWTEEPTVWDNHYFIDLLEYDWIQDESPAGNIQWIPVLKEDATETDVPDIIMLTSDVALLMDTEYLAIVEEFASNQEALDVAFSNAWYKLVTRDMGPYTRCVGTDVPPPQDFQLPLPDKPTDLPSSTEAKRAIGRILEADSTYASLLVTLAYQCASTFRSTDYMGGCNGARIRFPPQSEWASNAGLSTPWEMEIDRFGYIQRR</sequence>
<keyword evidence="3" id="KW-0349">Heme</keyword>
<feature type="signal peptide" evidence="9">
    <location>
        <begin position="1"/>
        <end position="22"/>
    </location>
</feature>
<keyword evidence="6" id="KW-0408">Iron</keyword>